<keyword evidence="1" id="KW-0805">Transcription regulation</keyword>
<dbReference type="InterPro" id="IPR001647">
    <property type="entry name" value="HTH_TetR"/>
</dbReference>
<dbReference type="InterPro" id="IPR009057">
    <property type="entry name" value="Homeodomain-like_sf"/>
</dbReference>
<dbReference type="Pfam" id="PF13305">
    <property type="entry name" value="TetR_C_33"/>
    <property type="match status" value="1"/>
</dbReference>
<dbReference type="AlphaFoldDB" id="A0A366XW26"/>
<feature type="domain" description="HTH tetR-type" evidence="5">
    <location>
        <begin position="4"/>
        <end position="64"/>
    </location>
</feature>
<evidence type="ECO:0000256" key="2">
    <source>
        <dbReference type="ARBA" id="ARBA00023125"/>
    </source>
</evidence>
<dbReference type="RefSeq" id="WP_113805851.1">
    <property type="nucleotide sequence ID" value="NZ_QOCW01000008.1"/>
</dbReference>
<dbReference type="SUPFAM" id="SSF46689">
    <property type="entry name" value="Homeodomain-like"/>
    <property type="match status" value="1"/>
</dbReference>
<dbReference type="Gene3D" id="1.10.357.10">
    <property type="entry name" value="Tetracycline Repressor, domain 2"/>
    <property type="match status" value="1"/>
</dbReference>
<reference evidence="6 7" key="1">
    <citation type="submission" date="2018-07" db="EMBL/GenBank/DDBJ databases">
        <title>Lottiidibacillus patelloidae gen. nov., sp. nov., isolated from the intestinal tract of a marine limpet and the reclassification of B. taeanensis BH030017T, B. algicola KMM 3737T and B. hwajinpoensis SW-72T as genus Lottiidibacillus.</title>
        <authorList>
            <person name="Liu R."/>
            <person name="Huang Z."/>
        </authorList>
    </citation>
    <scope>NUCLEOTIDE SEQUENCE [LARGE SCALE GENOMIC DNA]</scope>
    <source>
        <strain evidence="6 7">BH030017</strain>
    </source>
</reference>
<comment type="caution">
    <text evidence="6">The sequence shown here is derived from an EMBL/GenBank/DDBJ whole genome shotgun (WGS) entry which is preliminary data.</text>
</comment>
<evidence type="ECO:0000259" key="5">
    <source>
        <dbReference type="PROSITE" id="PS50977"/>
    </source>
</evidence>
<dbReference type="GO" id="GO:0003677">
    <property type="term" value="F:DNA binding"/>
    <property type="evidence" value="ECO:0007669"/>
    <property type="project" value="UniProtKB-UniRule"/>
</dbReference>
<dbReference type="EMBL" id="QOCW01000008">
    <property type="protein sequence ID" value="RBW69768.1"/>
    <property type="molecule type" value="Genomic_DNA"/>
</dbReference>
<evidence type="ECO:0000313" key="7">
    <source>
        <dbReference type="Proteomes" id="UP000253314"/>
    </source>
</evidence>
<dbReference type="InterPro" id="IPR025996">
    <property type="entry name" value="MT1864/Rv1816-like_C"/>
</dbReference>
<keyword evidence="7" id="KW-1185">Reference proteome</keyword>
<feature type="DNA-binding region" description="H-T-H motif" evidence="4">
    <location>
        <begin position="27"/>
        <end position="46"/>
    </location>
</feature>
<dbReference type="PROSITE" id="PS50977">
    <property type="entry name" value="HTH_TETR_2"/>
    <property type="match status" value="1"/>
</dbReference>
<evidence type="ECO:0000256" key="3">
    <source>
        <dbReference type="ARBA" id="ARBA00023163"/>
    </source>
</evidence>
<accession>A0A366XW26</accession>
<dbReference type="Gene3D" id="1.10.10.60">
    <property type="entry name" value="Homeodomain-like"/>
    <property type="match status" value="1"/>
</dbReference>
<evidence type="ECO:0000256" key="4">
    <source>
        <dbReference type="PROSITE-ProRule" id="PRU00335"/>
    </source>
</evidence>
<keyword evidence="2 4" id="KW-0238">DNA-binding</keyword>
<dbReference type="Pfam" id="PF00440">
    <property type="entry name" value="TetR_N"/>
    <property type="match status" value="1"/>
</dbReference>
<dbReference type="InterPro" id="IPR036271">
    <property type="entry name" value="Tet_transcr_reg_TetR-rel_C_sf"/>
</dbReference>
<gene>
    <name evidence="6" type="ORF">DS031_09555</name>
</gene>
<protein>
    <submittedName>
        <fullName evidence="6">TetR family transcriptional regulator</fullName>
    </submittedName>
</protein>
<dbReference type="OrthoDB" id="71867at2"/>
<name>A0A366XW26_9BACI</name>
<evidence type="ECO:0000256" key="1">
    <source>
        <dbReference type="ARBA" id="ARBA00023015"/>
    </source>
</evidence>
<dbReference type="SUPFAM" id="SSF48498">
    <property type="entry name" value="Tetracyclin repressor-like, C-terminal domain"/>
    <property type="match status" value="1"/>
</dbReference>
<evidence type="ECO:0000313" key="6">
    <source>
        <dbReference type="EMBL" id="RBW69768.1"/>
    </source>
</evidence>
<organism evidence="6 7">
    <name type="scientific">Bacillus taeanensis</name>
    <dbReference type="NCBI Taxonomy" id="273032"/>
    <lineage>
        <taxon>Bacteria</taxon>
        <taxon>Bacillati</taxon>
        <taxon>Bacillota</taxon>
        <taxon>Bacilli</taxon>
        <taxon>Bacillales</taxon>
        <taxon>Bacillaceae</taxon>
        <taxon>Bacillus</taxon>
    </lineage>
</organism>
<keyword evidence="3" id="KW-0804">Transcription</keyword>
<proteinExistence type="predicted"/>
<sequence length="189" mass="20910">MRQGLNKNIVLQAAAELADQEGFEKVTLAAVAKKLNIRTPSLYNHIEGFSGLKKDLALYALHKLKNNMAEAAIGRSGEEALYSIGISYVSFVRKHPGLYEAANASFDPLDPQLQEAGNEIVILLLRILESYKLDQEAALHIVRGLRSLVHGFASLELRKGFNLELNNDESLNCLLHTYLAGLKTTYDQS</sequence>
<dbReference type="Proteomes" id="UP000253314">
    <property type="component" value="Unassembled WGS sequence"/>
</dbReference>